<evidence type="ECO:0000313" key="2">
    <source>
        <dbReference type="WBParaSite" id="JU765_v2.g10788.t1"/>
    </source>
</evidence>
<protein>
    <submittedName>
        <fullName evidence="2">Uncharacterized protein</fullName>
    </submittedName>
</protein>
<accession>A0AC34PX04</accession>
<dbReference type="WBParaSite" id="JU765_v2.g10788.t1">
    <property type="protein sequence ID" value="JU765_v2.g10788.t1"/>
    <property type="gene ID" value="JU765_v2.g10788"/>
</dbReference>
<proteinExistence type="predicted"/>
<reference evidence="2" key="1">
    <citation type="submission" date="2022-11" db="UniProtKB">
        <authorList>
            <consortium name="WormBaseParasite"/>
        </authorList>
    </citation>
    <scope>IDENTIFICATION</scope>
</reference>
<sequence>MDSDYSITIGIPIALAIVSFLASIPAIVYSKVVLKRLKSYDEYYQIQCQQCYLKLNEAQEINHLLIKTQFLEEFEFRVTSIRHLERITNELITSSLNKERNNKVLGRLETDPRFAKLIANYDAKRSEQLKRKRKKEKLCKSE</sequence>
<name>A0AC34PX04_9BILA</name>
<evidence type="ECO:0000313" key="1">
    <source>
        <dbReference type="Proteomes" id="UP000887576"/>
    </source>
</evidence>
<dbReference type="Proteomes" id="UP000887576">
    <property type="component" value="Unplaced"/>
</dbReference>
<organism evidence="1 2">
    <name type="scientific">Panagrolaimus sp. JU765</name>
    <dbReference type="NCBI Taxonomy" id="591449"/>
    <lineage>
        <taxon>Eukaryota</taxon>
        <taxon>Metazoa</taxon>
        <taxon>Ecdysozoa</taxon>
        <taxon>Nematoda</taxon>
        <taxon>Chromadorea</taxon>
        <taxon>Rhabditida</taxon>
        <taxon>Tylenchina</taxon>
        <taxon>Panagrolaimomorpha</taxon>
        <taxon>Panagrolaimoidea</taxon>
        <taxon>Panagrolaimidae</taxon>
        <taxon>Panagrolaimus</taxon>
    </lineage>
</organism>